<protein>
    <recommendedName>
        <fullName evidence="1">CHK kinase-like domain-containing protein</fullName>
    </recommendedName>
</protein>
<dbReference type="InterPro" id="IPR015897">
    <property type="entry name" value="CHK_kinase-like"/>
</dbReference>
<dbReference type="EMBL" id="BTRK01000006">
    <property type="protein sequence ID" value="GMR59573.1"/>
    <property type="molecule type" value="Genomic_DNA"/>
</dbReference>
<reference evidence="3" key="1">
    <citation type="submission" date="2022-10" db="EMBL/GenBank/DDBJ databases">
        <title>Genome assembly of Pristionchus species.</title>
        <authorList>
            <person name="Yoshida K."/>
            <person name="Sommer R.J."/>
        </authorList>
    </citation>
    <scope>NUCLEOTIDE SEQUENCE [LARGE SCALE GENOMIC DNA]</scope>
    <source>
        <strain evidence="3">RS5460</strain>
    </source>
</reference>
<feature type="non-terminal residue" evidence="2">
    <location>
        <position position="1"/>
    </location>
</feature>
<dbReference type="SMART" id="SM00587">
    <property type="entry name" value="CHK"/>
    <property type="match status" value="1"/>
</dbReference>
<dbReference type="PANTHER" id="PTHR23020:SF20">
    <property type="entry name" value="CHK KINASE-LIKE DOMAIN-CONTAINING PROTEIN"/>
    <property type="match status" value="1"/>
</dbReference>
<name>A0AAN5DAM5_9BILA</name>
<dbReference type="InterPro" id="IPR052961">
    <property type="entry name" value="Oxido-Kinase-like_Enzymes"/>
</dbReference>
<feature type="domain" description="CHK kinase-like" evidence="1">
    <location>
        <begin position="125"/>
        <end position="309"/>
    </location>
</feature>
<sequence length="369" mass="41477">NRMSQSVVLTPEKEEVLDLLRKHGENICDEDSFSFERLGEGRGFCSLLYKVSIGRKSYAVKITNPSGNITGTEGSVGLHQNVHNRECDLYEWAADYLADGGEKTDLDKLARTFGGRKCEGREGVLIMEDLSGKMTSDVDFTQGYSFDVVKGIIRSIVGYQSAHLSAEKKFAVSDKTVVHEAVKSMGIHCVGALPEKQWLPKDGDKRSALLSFVSIVEKLQDEYPDFAKSLPLTLTHCDLWPNNMLFEKTKDHPDGELLAIVDWQCASIGNALLDVSSAIGVCLSPENRREHEEELVEFYRTEMEKRKNRFTGNTEFDKDTVFKMYRESLKWAALQLVFTAVFNPSADQPEEGEEDGPLSRRLKAIMEEI</sequence>
<accession>A0AAN5DAM5</accession>
<dbReference type="SUPFAM" id="SSF56112">
    <property type="entry name" value="Protein kinase-like (PK-like)"/>
    <property type="match status" value="1"/>
</dbReference>
<evidence type="ECO:0000313" key="3">
    <source>
        <dbReference type="Proteomes" id="UP001328107"/>
    </source>
</evidence>
<dbReference type="PANTHER" id="PTHR23020">
    <property type="entry name" value="UNCHARACTERIZED NUCLEAR HORMONE RECEPTOR-RELATED"/>
    <property type="match status" value="1"/>
</dbReference>
<dbReference type="Pfam" id="PF07914">
    <property type="entry name" value="DUF1679"/>
    <property type="match status" value="1"/>
</dbReference>
<proteinExistence type="predicted"/>
<dbReference type="Gene3D" id="3.90.1200.10">
    <property type="match status" value="1"/>
</dbReference>
<dbReference type="InterPro" id="IPR012877">
    <property type="entry name" value="Dhs-27"/>
</dbReference>
<dbReference type="AlphaFoldDB" id="A0AAN5DAM5"/>
<gene>
    <name evidence="2" type="ORF">PMAYCL1PPCAC_29768</name>
</gene>
<organism evidence="2 3">
    <name type="scientific">Pristionchus mayeri</name>
    <dbReference type="NCBI Taxonomy" id="1317129"/>
    <lineage>
        <taxon>Eukaryota</taxon>
        <taxon>Metazoa</taxon>
        <taxon>Ecdysozoa</taxon>
        <taxon>Nematoda</taxon>
        <taxon>Chromadorea</taxon>
        <taxon>Rhabditida</taxon>
        <taxon>Rhabditina</taxon>
        <taxon>Diplogasteromorpha</taxon>
        <taxon>Diplogasteroidea</taxon>
        <taxon>Neodiplogasteridae</taxon>
        <taxon>Pristionchus</taxon>
    </lineage>
</organism>
<evidence type="ECO:0000313" key="2">
    <source>
        <dbReference type="EMBL" id="GMR59573.1"/>
    </source>
</evidence>
<evidence type="ECO:0000259" key="1">
    <source>
        <dbReference type="SMART" id="SM00587"/>
    </source>
</evidence>
<dbReference type="Proteomes" id="UP001328107">
    <property type="component" value="Unassembled WGS sequence"/>
</dbReference>
<comment type="caution">
    <text evidence="2">The sequence shown here is derived from an EMBL/GenBank/DDBJ whole genome shotgun (WGS) entry which is preliminary data.</text>
</comment>
<keyword evidence="3" id="KW-1185">Reference proteome</keyword>
<dbReference type="InterPro" id="IPR011009">
    <property type="entry name" value="Kinase-like_dom_sf"/>
</dbReference>